<evidence type="ECO:0000313" key="3">
    <source>
        <dbReference type="EMBL" id="POS86205.1"/>
    </source>
</evidence>
<evidence type="ECO:0000313" key="4">
    <source>
        <dbReference type="Proteomes" id="UP000237438"/>
    </source>
</evidence>
<keyword evidence="4" id="KW-1185">Reference proteome</keyword>
<comment type="caution">
    <text evidence="3">The sequence shown here is derived from an EMBL/GenBank/DDBJ whole genome shotgun (WGS) entry which is preliminary data.</text>
</comment>
<feature type="compositionally biased region" description="Low complexity" evidence="1">
    <location>
        <begin position="28"/>
        <end position="43"/>
    </location>
</feature>
<gene>
    <name evidence="3" type="ORF">EPUL_001674</name>
</gene>
<name>A0A2S4PW05_9PEZI</name>
<reference evidence="3 4" key="1">
    <citation type="submission" date="2017-10" db="EMBL/GenBank/DDBJ databases">
        <title>Development of genomic resources for the powdery mildew, Erysiphe pulchra.</title>
        <authorList>
            <person name="Wadl P.A."/>
            <person name="Mack B.M."/>
            <person name="Moore G."/>
            <person name="Beltz S.B."/>
        </authorList>
    </citation>
    <scope>NUCLEOTIDE SEQUENCE [LARGE SCALE GENOMIC DNA]</scope>
    <source>
        <strain evidence="3">Cflorida</strain>
    </source>
</reference>
<sequence length="726" mass="79687">MAPASLKRVIPPEPSEAVNRITKHKTTVSKPNSSSKSSRMPPFTTEALRKAEVLEKTLGSQIPTEDIIESMEIQIESTAGENPLSASNISQEKQARSLPMLRLQISIISLLLKMQLLTLMAHALQKFSNLEQMTDSFYACRRVAKLGSDDQLLSNILPTKTGFALCPSKGNSSALANKLALSNILDGKLIQKSSVWTSYRISNVLRKIGTLRDNFEHHLVPVITADVTTAITAAAGAQPISPSCSQSSTPGSENFVEWADDNYFCLLSPLDKKIHKRGNVLDLALGSGPLLRHLKCCIATHLDSTSDPLPLLTTIGWGDAPKTHQRLRPDSLNSTLFQNLLISFIKQVAPVPSHSTTDFLDKLVEGIIQAIQLAYSGAAHRSLGHGTAKVDQANTGKDIFAMTKWHKSRGTYRSTPLADLINPDRPLATTTVEKRLVLLKNLLVNSTDVGDISFNALSVHVRSISLPPLTLQEVQNSILRAGNTAPGSDEIRTSVLKIAWPLIKDHIYTLFARCLSVGHHPKCFRHATLVMLQKPNKSDLSSPRSHRPTALLTVLRKGLERLIAKRLAWISVKHKTLASQHFGALPSLNERWTASMLTLDVKGAFDAVLPVGSFATDRMVQIYVDDEMGPPQNITSGLLQGSPVSPVLFMLYISPLLKLGNSLKKFCYADDVAILVTKNSLSENCQELSNTLAETIKWGQAEGITFDPNKSELQHFSRCRRDKDPF</sequence>
<evidence type="ECO:0000256" key="1">
    <source>
        <dbReference type="SAM" id="MobiDB-lite"/>
    </source>
</evidence>
<feature type="region of interest" description="Disordered" evidence="1">
    <location>
        <begin position="1"/>
        <end position="43"/>
    </location>
</feature>
<dbReference type="STRING" id="225359.A0A2S4PW05"/>
<accession>A0A2S4PW05</accession>
<dbReference type="Pfam" id="PF00078">
    <property type="entry name" value="RVT_1"/>
    <property type="match status" value="1"/>
</dbReference>
<dbReference type="InterPro" id="IPR000477">
    <property type="entry name" value="RT_dom"/>
</dbReference>
<dbReference type="OrthoDB" id="3564644at2759"/>
<dbReference type="EMBL" id="PEDP01000380">
    <property type="protein sequence ID" value="POS86205.1"/>
    <property type="molecule type" value="Genomic_DNA"/>
</dbReference>
<evidence type="ECO:0000259" key="2">
    <source>
        <dbReference type="PROSITE" id="PS50878"/>
    </source>
</evidence>
<dbReference type="AlphaFoldDB" id="A0A2S4PW05"/>
<dbReference type="Proteomes" id="UP000237438">
    <property type="component" value="Unassembled WGS sequence"/>
</dbReference>
<organism evidence="3 4">
    <name type="scientific">Erysiphe pulchra</name>
    <dbReference type="NCBI Taxonomy" id="225359"/>
    <lineage>
        <taxon>Eukaryota</taxon>
        <taxon>Fungi</taxon>
        <taxon>Dikarya</taxon>
        <taxon>Ascomycota</taxon>
        <taxon>Pezizomycotina</taxon>
        <taxon>Leotiomycetes</taxon>
        <taxon>Erysiphales</taxon>
        <taxon>Erysiphaceae</taxon>
        <taxon>Erysiphe</taxon>
    </lineage>
</organism>
<proteinExistence type="predicted"/>
<dbReference type="PANTHER" id="PTHR33481">
    <property type="entry name" value="REVERSE TRANSCRIPTASE"/>
    <property type="match status" value="1"/>
</dbReference>
<protein>
    <recommendedName>
        <fullName evidence="2">Reverse transcriptase domain-containing protein</fullName>
    </recommendedName>
</protein>
<dbReference type="PROSITE" id="PS50878">
    <property type="entry name" value="RT_POL"/>
    <property type="match status" value="1"/>
</dbReference>
<feature type="domain" description="Reverse transcriptase" evidence="2">
    <location>
        <begin position="513"/>
        <end position="726"/>
    </location>
</feature>
<dbReference type="PANTHER" id="PTHR33481:SF1">
    <property type="entry name" value="ENDONUCLEASE_EXONUCLEASE_PHOSPHATASE DOMAIN-CONTAINING PROTEIN-RELATED"/>
    <property type="match status" value="1"/>
</dbReference>